<feature type="region of interest" description="Disordered" evidence="1">
    <location>
        <begin position="79"/>
        <end position="106"/>
    </location>
</feature>
<dbReference type="Proteomes" id="UP001060336">
    <property type="component" value="Chromosome"/>
</dbReference>
<sequence length="106" mass="11821">MSAVDNRFVERKSLEILAEAVDRTVGTGFVHEAIAKAAKSLETKAYSDADKAFRMLNPRETRKVEKTALENATIFAEHGEYSDPMSDMNPNPKFDDIRSRSVKLGS</sequence>
<reference evidence="2" key="1">
    <citation type="submission" date="2022-08" db="EMBL/GenBank/DDBJ databases">
        <title>Nisaea acidiphila sp. nov., isolated from a marine algal debris and emended description of the genus Nisaea Urios et al. 2008.</title>
        <authorList>
            <person name="Kwon K."/>
        </authorList>
    </citation>
    <scope>NUCLEOTIDE SEQUENCE</scope>
    <source>
        <strain evidence="2">MEBiC11861</strain>
    </source>
</reference>
<keyword evidence="3" id="KW-1185">Reference proteome</keyword>
<dbReference type="AlphaFoldDB" id="A0A9J7AQB5"/>
<dbReference type="KEGG" id="naci:NUH88_20675"/>
<gene>
    <name evidence="2" type="ORF">NUH88_20675</name>
</gene>
<protein>
    <submittedName>
        <fullName evidence="2">Uncharacterized protein</fullName>
    </submittedName>
</protein>
<name>A0A9J7AQB5_9PROT</name>
<accession>A0A9J7AQB5</accession>
<dbReference type="RefSeq" id="WP_257768657.1">
    <property type="nucleotide sequence ID" value="NZ_CP102480.1"/>
</dbReference>
<evidence type="ECO:0000313" key="3">
    <source>
        <dbReference type="Proteomes" id="UP001060336"/>
    </source>
</evidence>
<evidence type="ECO:0000313" key="2">
    <source>
        <dbReference type="EMBL" id="UUX49795.1"/>
    </source>
</evidence>
<proteinExistence type="predicted"/>
<dbReference type="EMBL" id="CP102480">
    <property type="protein sequence ID" value="UUX49795.1"/>
    <property type="molecule type" value="Genomic_DNA"/>
</dbReference>
<evidence type="ECO:0000256" key="1">
    <source>
        <dbReference type="SAM" id="MobiDB-lite"/>
    </source>
</evidence>
<organism evidence="2 3">
    <name type="scientific">Nisaea acidiphila</name>
    <dbReference type="NCBI Taxonomy" id="1862145"/>
    <lineage>
        <taxon>Bacteria</taxon>
        <taxon>Pseudomonadati</taxon>
        <taxon>Pseudomonadota</taxon>
        <taxon>Alphaproteobacteria</taxon>
        <taxon>Rhodospirillales</taxon>
        <taxon>Thalassobaculaceae</taxon>
        <taxon>Nisaea</taxon>
    </lineage>
</organism>